<evidence type="ECO:0008006" key="9">
    <source>
        <dbReference type="Google" id="ProtNLM"/>
    </source>
</evidence>
<reference evidence="7" key="1">
    <citation type="submission" date="2021-02" db="EMBL/GenBank/DDBJ databases">
        <authorList>
            <person name="Nowell W R."/>
        </authorList>
    </citation>
    <scope>NUCLEOTIDE SEQUENCE</scope>
</reference>
<dbReference type="EMBL" id="CAJNOR010000032">
    <property type="protein sequence ID" value="CAF0764128.1"/>
    <property type="molecule type" value="Genomic_DNA"/>
</dbReference>
<dbReference type="Proteomes" id="UP000663828">
    <property type="component" value="Unassembled WGS sequence"/>
</dbReference>
<accession>A0A813Q9J7</accession>
<protein>
    <recommendedName>
        <fullName evidence="9">Pre-mRNA-splicing factor SYF2</fullName>
    </recommendedName>
</protein>
<dbReference type="InterPro" id="IPR027844">
    <property type="entry name" value="INTS15"/>
</dbReference>
<proteinExistence type="inferred from homology"/>
<dbReference type="AlphaFoldDB" id="A0A813Q9J7"/>
<comment type="caution">
    <text evidence="7">The sequence shown here is derived from an EMBL/GenBank/DDBJ whole genome shotgun (WGS) entry which is preliminary data.</text>
</comment>
<name>A0A813Q9J7_ADIRI</name>
<comment type="similarity">
    <text evidence="2">Belongs to the SYF2 family.</text>
</comment>
<dbReference type="GO" id="GO:0008380">
    <property type="term" value="P:RNA splicing"/>
    <property type="evidence" value="ECO:0007669"/>
    <property type="project" value="UniProtKB-KW"/>
</dbReference>
<keyword evidence="8" id="KW-1185">Reference proteome</keyword>
<gene>
    <name evidence="7" type="ORF">XAT740_LOCUS1098</name>
</gene>
<keyword evidence="6" id="KW-0539">Nucleus</keyword>
<dbReference type="GO" id="GO:0006397">
    <property type="term" value="P:mRNA processing"/>
    <property type="evidence" value="ECO:0007669"/>
    <property type="project" value="UniProtKB-KW"/>
</dbReference>
<evidence type="ECO:0000313" key="8">
    <source>
        <dbReference type="Proteomes" id="UP000663828"/>
    </source>
</evidence>
<dbReference type="PANTHER" id="PTHR13264:SF5">
    <property type="entry name" value="PRE-MRNA-SPLICING FACTOR SYF2"/>
    <property type="match status" value="1"/>
</dbReference>
<dbReference type="InterPro" id="IPR013260">
    <property type="entry name" value="mRNA_splic_SYF2"/>
</dbReference>
<keyword evidence="3" id="KW-0507">mRNA processing</keyword>
<keyword evidence="4" id="KW-0747">Spliceosome</keyword>
<organism evidence="7 8">
    <name type="scientific">Adineta ricciae</name>
    <name type="common">Rotifer</name>
    <dbReference type="NCBI Taxonomy" id="249248"/>
    <lineage>
        <taxon>Eukaryota</taxon>
        <taxon>Metazoa</taxon>
        <taxon>Spiralia</taxon>
        <taxon>Gnathifera</taxon>
        <taxon>Rotifera</taxon>
        <taxon>Eurotatoria</taxon>
        <taxon>Bdelloidea</taxon>
        <taxon>Adinetida</taxon>
        <taxon>Adinetidae</taxon>
        <taxon>Adineta</taxon>
    </lineage>
</organism>
<sequence>MDAGHLTIENVTQLLHQHTFPASVEAALLAIRECPMFTRQDLSTLANRFVFCHSLVPSNGNSSQMVWIKTLNNIQELHILDLIRQFLEKQADLSVASRVFDTIFLDVLSDQDHPLFILYYNLFLKFLSLVISFESQTSLTIVARWFLTLSKTTSDKPIMKIIEHTIREHIALASTKSVNNLCAISPLFTLCFINQTCILLNDENFRLDTKVIETLIDLLTFGLTNSTNLLISTLQQEILAESSLSLINFVPSMVRLDVLFPLRSFQSATLHLHFDRFHTSILSFLFSMITNKSPQSQVFQKSLFPSDHFQQLCAVIQDSSASEKSIHACIQRYLQILAICKTSSFPLSQIALNELSAFFPLLARDKLFDILKEKEEHSHMDKEKSTTDTETKRTDRLARLKELHFRRNEARKLNHAEVIEEDHRKSLPTNFERRCERVKNQEEVAKRRREAADSGLDYERVEQLDWTAEECDKWDKKRKKKNPDVGFDNYEQCTYRAYTKLTGQIKPDMEACNKQKEELGEDYYATASSMIHGTHKPSETAVNRMVEDLEQQYSKRGKFSRRRAFDIDADVDYINERNRAFNKKIERYYGKYTAEIKQNLERGTAV</sequence>
<evidence type="ECO:0000256" key="1">
    <source>
        <dbReference type="ARBA" id="ARBA00004123"/>
    </source>
</evidence>
<dbReference type="PANTHER" id="PTHR13264">
    <property type="entry name" value="GCIP-INTERACTING PROTEIN P29"/>
    <property type="match status" value="1"/>
</dbReference>
<dbReference type="GO" id="GO:0071014">
    <property type="term" value="C:post-mRNA release spliceosomal complex"/>
    <property type="evidence" value="ECO:0007669"/>
    <property type="project" value="TreeGrafter"/>
</dbReference>
<evidence type="ECO:0000256" key="6">
    <source>
        <dbReference type="ARBA" id="ARBA00023242"/>
    </source>
</evidence>
<dbReference type="GO" id="GO:0000974">
    <property type="term" value="C:Prp19 complex"/>
    <property type="evidence" value="ECO:0007669"/>
    <property type="project" value="TreeGrafter"/>
</dbReference>
<evidence type="ECO:0000256" key="5">
    <source>
        <dbReference type="ARBA" id="ARBA00023187"/>
    </source>
</evidence>
<evidence type="ECO:0000256" key="4">
    <source>
        <dbReference type="ARBA" id="ARBA00022728"/>
    </source>
</evidence>
<evidence type="ECO:0000256" key="3">
    <source>
        <dbReference type="ARBA" id="ARBA00022664"/>
    </source>
</evidence>
<comment type="subcellular location">
    <subcellularLocation>
        <location evidence="1">Nucleus</location>
    </subcellularLocation>
</comment>
<dbReference type="Pfam" id="PF14964">
    <property type="entry name" value="INTS15"/>
    <property type="match status" value="1"/>
</dbReference>
<evidence type="ECO:0000313" key="7">
    <source>
        <dbReference type="EMBL" id="CAF0764128.1"/>
    </source>
</evidence>
<evidence type="ECO:0000256" key="2">
    <source>
        <dbReference type="ARBA" id="ARBA00010028"/>
    </source>
</evidence>
<dbReference type="GO" id="GO:0071013">
    <property type="term" value="C:catalytic step 2 spliceosome"/>
    <property type="evidence" value="ECO:0007669"/>
    <property type="project" value="TreeGrafter"/>
</dbReference>
<keyword evidence="5" id="KW-0508">mRNA splicing</keyword>
<dbReference type="Pfam" id="PF08231">
    <property type="entry name" value="SYF2"/>
    <property type="match status" value="1"/>
</dbReference>